<name>A0ACB8ZXW4_ARCLA</name>
<proteinExistence type="predicted"/>
<dbReference type="Proteomes" id="UP001055879">
    <property type="component" value="Linkage Group LG09"/>
</dbReference>
<reference evidence="2" key="1">
    <citation type="journal article" date="2022" name="Mol. Ecol. Resour.">
        <title>The genomes of chicory, endive, great burdock and yacon provide insights into Asteraceae palaeo-polyploidization history and plant inulin production.</title>
        <authorList>
            <person name="Fan W."/>
            <person name="Wang S."/>
            <person name="Wang H."/>
            <person name="Wang A."/>
            <person name="Jiang F."/>
            <person name="Liu H."/>
            <person name="Zhao H."/>
            <person name="Xu D."/>
            <person name="Zhang Y."/>
        </authorList>
    </citation>
    <scope>NUCLEOTIDE SEQUENCE [LARGE SCALE GENOMIC DNA]</scope>
    <source>
        <strain evidence="2">cv. Niubang</strain>
    </source>
</reference>
<comment type="caution">
    <text evidence="1">The sequence shown here is derived from an EMBL/GenBank/DDBJ whole genome shotgun (WGS) entry which is preliminary data.</text>
</comment>
<organism evidence="1 2">
    <name type="scientific">Arctium lappa</name>
    <name type="common">Greater burdock</name>
    <name type="synonym">Lappa major</name>
    <dbReference type="NCBI Taxonomy" id="4217"/>
    <lineage>
        <taxon>Eukaryota</taxon>
        <taxon>Viridiplantae</taxon>
        <taxon>Streptophyta</taxon>
        <taxon>Embryophyta</taxon>
        <taxon>Tracheophyta</taxon>
        <taxon>Spermatophyta</taxon>
        <taxon>Magnoliopsida</taxon>
        <taxon>eudicotyledons</taxon>
        <taxon>Gunneridae</taxon>
        <taxon>Pentapetalae</taxon>
        <taxon>asterids</taxon>
        <taxon>campanulids</taxon>
        <taxon>Asterales</taxon>
        <taxon>Asteraceae</taxon>
        <taxon>Carduoideae</taxon>
        <taxon>Cardueae</taxon>
        <taxon>Arctiinae</taxon>
        <taxon>Arctium</taxon>
    </lineage>
</organism>
<reference evidence="1 2" key="2">
    <citation type="journal article" date="2022" name="Mol. Ecol. Resour.">
        <title>The genomes of chicory, endive, great burdock and yacon provide insights into Asteraceae paleo-polyploidization history and plant inulin production.</title>
        <authorList>
            <person name="Fan W."/>
            <person name="Wang S."/>
            <person name="Wang H."/>
            <person name="Wang A."/>
            <person name="Jiang F."/>
            <person name="Liu H."/>
            <person name="Zhao H."/>
            <person name="Xu D."/>
            <person name="Zhang Y."/>
        </authorList>
    </citation>
    <scope>NUCLEOTIDE SEQUENCE [LARGE SCALE GENOMIC DNA]</scope>
    <source>
        <strain evidence="2">cv. Niubang</strain>
    </source>
</reference>
<accession>A0ACB8ZXW4</accession>
<keyword evidence="2" id="KW-1185">Reference proteome</keyword>
<sequence length="112" mass="12721">MCEDTTYKAWVEMGNTDTYNIYAPNCLNPDTNASGTGSINVFDPRWQSILLSYLNDFVVQKAFHAQPTSWDVCSGDTDGRVTITSSRYSINTLNLPIETAWRPWYLNKEVIT</sequence>
<gene>
    <name evidence="1" type="ORF">L6452_27937</name>
</gene>
<evidence type="ECO:0000313" key="1">
    <source>
        <dbReference type="EMBL" id="KAI3702210.1"/>
    </source>
</evidence>
<protein>
    <submittedName>
        <fullName evidence="1">Uncharacterized protein</fullName>
    </submittedName>
</protein>
<dbReference type="EMBL" id="CM042055">
    <property type="protein sequence ID" value="KAI3702210.1"/>
    <property type="molecule type" value="Genomic_DNA"/>
</dbReference>
<evidence type="ECO:0000313" key="2">
    <source>
        <dbReference type="Proteomes" id="UP001055879"/>
    </source>
</evidence>